<dbReference type="PROSITE" id="PS50878">
    <property type="entry name" value="RT_POL"/>
    <property type="match status" value="1"/>
</dbReference>
<protein>
    <submittedName>
        <fullName evidence="2">Endonuclease-reverse transcriptase</fullName>
    </submittedName>
</protein>
<feature type="domain" description="Reverse transcriptase" evidence="1">
    <location>
        <begin position="1"/>
        <end position="157"/>
    </location>
</feature>
<dbReference type="Proteomes" id="UP000735302">
    <property type="component" value="Unassembled WGS sequence"/>
</dbReference>
<sequence length="157" mass="18287">MWKINGAWPKKRDRSSRLSLLSILLLFRRPHVQLQVVPTIYLPTVTIIIVIQSQYEKAISSVFLNNNIGRWFRTTVGVRQGYLLSPTLFDIFLERIMKEAPEDHESIISIGGRHLTNLRFADDIDELAGKEEELATLTEQLVKTFREHETEIRKQRS</sequence>
<proteinExistence type="predicted"/>
<comment type="caution">
    <text evidence="2">The sequence shown here is derived from an EMBL/GenBank/DDBJ whole genome shotgun (WGS) entry which is preliminary data.</text>
</comment>
<accession>A0AAV4C721</accession>
<dbReference type="GO" id="GO:0004519">
    <property type="term" value="F:endonuclease activity"/>
    <property type="evidence" value="ECO:0007669"/>
    <property type="project" value="UniProtKB-KW"/>
</dbReference>
<reference evidence="2 3" key="1">
    <citation type="journal article" date="2021" name="Elife">
        <title>Chloroplast acquisition without the gene transfer in kleptoplastic sea slugs, Plakobranchus ocellatus.</title>
        <authorList>
            <person name="Maeda T."/>
            <person name="Takahashi S."/>
            <person name="Yoshida T."/>
            <person name="Shimamura S."/>
            <person name="Takaki Y."/>
            <person name="Nagai Y."/>
            <person name="Toyoda A."/>
            <person name="Suzuki Y."/>
            <person name="Arimoto A."/>
            <person name="Ishii H."/>
            <person name="Satoh N."/>
            <person name="Nishiyama T."/>
            <person name="Hasebe M."/>
            <person name="Maruyama T."/>
            <person name="Minagawa J."/>
            <person name="Obokata J."/>
            <person name="Shigenobu S."/>
        </authorList>
    </citation>
    <scope>NUCLEOTIDE SEQUENCE [LARGE SCALE GENOMIC DNA]</scope>
</reference>
<keyword evidence="2" id="KW-0540">Nuclease</keyword>
<name>A0AAV4C721_9GAST</name>
<keyword evidence="2" id="KW-0255">Endonuclease</keyword>
<evidence type="ECO:0000313" key="3">
    <source>
        <dbReference type="Proteomes" id="UP000735302"/>
    </source>
</evidence>
<dbReference type="EMBL" id="BLXT01005922">
    <property type="protein sequence ID" value="GFO27372.1"/>
    <property type="molecule type" value="Genomic_DNA"/>
</dbReference>
<dbReference type="AlphaFoldDB" id="A0AAV4C721"/>
<evidence type="ECO:0000313" key="2">
    <source>
        <dbReference type="EMBL" id="GFO27372.1"/>
    </source>
</evidence>
<dbReference type="PANTHER" id="PTHR47027">
    <property type="entry name" value="REVERSE TRANSCRIPTASE DOMAIN-CONTAINING PROTEIN"/>
    <property type="match status" value="1"/>
</dbReference>
<dbReference type="InterPro" id="IPR000477">
    <property type="entry name" value="RT_dom"/>
</dbReference>
<keyword evidence="3" id="KW-1185">Reference proteome</keyword>
<dbReference type="Pfam" id="PF00078">
    <property type="entry name" value="RVT_1"/>
    <property type="match status" value="1"/>
</dbReference>
<evidence type="ECO:0000259" key="1">
    <source>
        <dbReference type="PROSITE" id="PS50878"/>
    </source>
</evidence>
<dbReference type="PANTHER" id="PTHR47027:SF25">
    <property type="entry name" value="REVERSE TRANSCRIPTASE DOMAIN-CONTAINING PROTEIN"/>
    <property type="match status" value="1"/>
</dbReference>
<gene>
    <name evidence="2" type="ORF">PoB_005387700</name>
</gene>
<organism evidence="2 3">
    <name type="scientific">Plakobranchus ocellatus</name>
    <dbReference type="NCBI Taxonomy" id="259542"/>
    <lineage>
        <taxon>Eukaryota</taxon>
        <taxon>Metazoa</taxon>
        <taxon>Spiralia</taxon>
        <taxon>Lophotrochozoa</taxon>
        <taxon>Mollusca</taxon>
        <taxon>Gastropoda</taxon>
        <taxon>Heterobranchia</taxon>
        <taxon>Euthyneura</taxon>
        <taxon>Panpulmonata</taxon>
        <taxon>Sacoglossa</taxon>
        <taxon>Placobranchoidea</taxon>
        <taxon>Plakobranchidae</taxon>
        <taxon>Plakobranchus</taxon>
    </lineage>
</organism>
<keyword evidence="2" id="KW-0378">Hydrolase</keyword>